<reference evidence="1" key="1">
    <citation type="journal article" date="2019" name="Sci. Rep.">
        <title>Draft genome of Tanacetum cinerariifolium, the natural source of mosquito coil.</title>
        <authorList>
            <person name="Yamashiro T."/>
            <person name="Shiraishi A."/>
            <person name="Satake H."/>
            <person name="Nakayama K."/>
        </authorList>
    </citation>
    <scope>NUCLEOTIDE SEQUENCE</scope>
</reference>
<dbReference type="EMBL" id="BKCJ011860215">
    <property type="protein sequence ID" value="GFD59016.1"/>
    <property type="molecule type" value="Genomic_DNA"/>
</dbReference>
<gene>
    <name evidence="1" type="ORF">Tci_930985</name>
</gene>
<comment type="caution">
    <text evidence="1">The sequence shown here is derived from an EMBL/GenBank/DDBJ whole genome shotgun (WGS) entry which is preliminary data.</text>
</comment>
<accession>A0A699XMF5</accession>
<feature type="non-terminal residue" evidence="1">
    <location>
        <position position="1"/>
    </location>
</feature>
<protein>
    <submittedName>
        <fullName evidence="1">Uncharacterized protein</fullName>
    </submittedName>
</protein>
<organism evidence="1">
    <name type="scientific">Tanacetum cinerariifolium</name>
    <name type="common">Dalmatian daisy</name>
    <name type="synonym">Chrysanthemum cinerariifolium</name>
    <dbReference type="NCBI Taxonomy" id="118510"/>
    <lineage>
        <taxon>Eukaryota</taxon>
        <taxon>Viridiplantae</taxon>
        <taxon>Streptophyta</taxon>
        <taxon>Embryophyta</taxon>
        <taxon>Tracheophyta</taxon>
        <taxon>Spermatophyta</taxon>
        <taxon>Magnoliopsida</taxon>
        <taxon>eudicotyledons</taxon>
        <taxon>Gunneridae</taxon>
        <taxon>Pentapetalae</taxon>
        <taxon>asterids</taxon>
        <taxon>campanulids</taxon>
        <taxon>Asterales</taxon>
        <taxon>Asteraceae</taxon>
        <taxon>Asteroideae</taxon>
        <taxon>Anthemideae</taxon>
        <taxon>Anthemidinae</taxon>
        <taxon>Tanacetum</taxon>
    </lineage>
</organism>
<feature type="non-terminal residue" evidence="1">
    <location>
        <position position="83"/>
    </location>
</feature>
<evidence type="ECO:0000313" key="1">
    <source>
        <dbReference type="EMBL" id="GFD59016.1"/>
    </source>
</evidence>
<proteinExistence type="predicted"/>
<dbReference type="AlphaFoldDB" id="A0A699XMF5"/>
<name>A0A699XMF5_TANCI</name>
<sequence length="83" mass="9029">PIGQQSVGMQAIERGQQHALREIAGRSEQEQLGYRVTLHADSLQIEAGERIEPGHEIEVLHSGATGALAEIVERGDQPHMPRG</sequence>